<proteinExistence type="predicted"/>
<dbReference type="AlphaFoldDB" id="A0A5N0TJY3"/>
<dbReference type="Pfam" id="PF13822">
    <property type="entry name" value="ACC_epsilon"/>
    <property type="match status" value="1"/>
</dbReference>
<gene>
    <name evidence="1" type="ORF">F6B40_02320</name>
</gene>
<dbReference type="Proteomes" id="UP000326838">
    <property type="component" value="Unassembled WGS sequence"/>
</dbReference>
<protein>
    <submittedName>
        <fullName evidence="1">Acyl-CoA carboxylase subunit epsilon</fullName>
    </submittedName>
</protein>
<evidence type="ECO:0000313" key="1">
    <source>
        <dbReference type="EMBL" id="KAA9135380.1"/>
    </source>
</evidence>
<dbReference type="RefSeq" id="WP_150891920.1">
    <property type="nucleotide sequence ID" value="NZ_VYUY01000005.1"/>
</dbReference>
<dbReference type="GO" id="GO:0004658">
    <property type="term" value="F:propionyl-CoA carboxylase activity"/>
    <property type="evidence" value="ECO:0007669"/>
    <property type="project" value="InterPro"/>
</dbReference>
<dbReference type="EMBL" id="VYUY01000005">
    <property type="protein sequence ID" value="KAA9135380.1"/>
    <property type="molecule type" value="Genomic_DNA"/>
</dbReference>
<dbReference type="GO" id="GO:0003989">
    <property type="term" value="F:acetyl-CoA carboxylase activity"/>
    <property type="evidence" value="ECO:0007669"/>
    <property type="project" value="InterPro"/>
</dbReference>
<accession>A0A5N0TJY3</accession>
<reference evidence="2" key="1">
    <citation type="submission" date="2019-09" db="EMBL/GenBank/DDBJ databases">
        <title>Mumia zhuanghuii sp. nov. isolated from the intestinal contents of plateau pika (Ochotona curzoniae) in the Qinghai-Tibet plateau of China.</title>
        <authorList>
            <person name="Tian Z."/>
        </authorList>
    </citation>
    <scope>NUCLEOTIDE SEQUENCE [LARGE SCALE GENOMIC DNA]</scope>
    <source>
        <strain evidence="2">L-033</strain>
    </source>
</reference>
<comment type="caution">
    <text evidence="1">The sequence shown here is derived from an EMBL/GenBank/DDBJ whole genome shotgun (WGS) entry which is preliminary data.</text>
</comment>
<evidence type="ECO:0000313" key="2">
    <source>
        <dbReference type="Proteomes" id="UP000326838"/>
    </source>
</evidence>
<organism evidence="1 2">
    <name type="scientific">Microbacterium caowuchunii</name>
    <dbReference type="NCBI Taxonomy" id="2614638"/>
    <lineage>
        <taxon>Bacteria</taxon>
        <taxon>Bacillati</taxon>
        <taxon>Actinomycetota</taxon>
        <taxon>Actinomycetes</taxon>
        <taxon>Micrococcales</taxon>
        <taxon>Microbacteriaceae</taxon>
        <taxon>Microbacterium</taxon>
    </lineage>
</organism>
<keyword evidence="2" id="KW-1185">Reference proteome</keyword>
<dbReference type="InterPro" id="IPR032716">
    <property type="entry name" value="ACC_epsilon"/>
</dbReference>
<sequence>MTGDAEDTRLRVEVRRGNPSPDELAAVIAVVSAGYTQESEEARAEENRRSAWELSRRGMRTPLRRDIGWGRFGG</sequence>
<name>A0A5N0TJY3_9MICO</name>